<feature type="compositionally biased region" description="Basic and acidic residues" evidence="1">
    <location>
        <begin position="73"/>
        <end position="98"/>
    </location>
</feature>
<feature type="compositionally biased region" description="Basic and acidic residues" evidence="1">
    <location>
        <begin position="19"/>
        <end position="53"/>
    </location>
</feature>
<keyword evidence="3" id="KW-1185">Reference proteome</keyword>
<dbReference type="AlphaFoldDB" id="A0A1G7ZXV2"/>
<dbReference type="EMBL" id="FNCC01000016">
    <property type="protein sequence ID" value="SDH13427.1"/>
    <property type="molecule type" value="Genomic_DNA"/>
</dbReference>
<reference evidence="3" key="1">
    <citation type="submission" date="2016-10" db="EMBL/GenBank/DDBJ databases">
        <authorList>
            <person name="Varghese N."/>
            <person name="Submissions S."/>
        </authorList>
    </citation>
    <scope>NUCLEOTIDE SEQUENCE [LARGE SCALE GENOMIC DNA]</scope>
    <source>
        <strain evidence="3">CGMCC 4.3506</strain>
    </source>
</reference>
<feature type="region of interest" description="Disordered" evidence="1">
    <location>
        <begin position="1"/>
        <end position="113"/>
    </location>
</feature>
<protein>
    <submittedName>
        <fullName evidence="2">Uncharacterized protein</fullName>
    </submittedName>
</protein>
<dbReference type="Proteomes" id="UP000199623">
    <property type="component" value="Unassembled WGS sequence"/>
</dbReference>
<feature type="compositionally biased region" description="Low complexity" evidence="1">
    <location>
        <begin position="55"/>
        <end position="64"/>
    </location>
</feature>
<evidence type="ECO:0000313" key="2">
    <source>
        <dbReference type="EMBL" id="SDH13427.1"/>
    </source>
</evidence>
<evidence type="ECO:0000256" key="1">
    <source>
        <dbReference type="SAM" id="MobiDB-lite"/>
    </source>
</evidence>
<name>A0A1G7ZXV2_9PSEU</name>
<evidence type="ECO:0000313" key="3">
    <source>
        <dbReference type="Proteomes" id="UP000199623"/>
    </source>
</evidence>
<organism evidence="2 3">
    <name type="scientific">Lentzea fradiae</name>
    <dbReference type="NCBI Taxonomy" id="200378"/>
    <lineage>
        <taxon>Bacteria</taxon>
        <taxon>Bacillati</taxon>
        <taxon>Actinomycetota</taxon>
        <taxon>Actinomycetes</taxon>
        <taxon>Pseudonocardiales</taxon>
        <taxon>Pseudonocardiaceae</taxon>
        <taxon>Lentzea</taxon>
    </lineage>
</organism>
<dbReference type="RefSeq" id="WP_143036116.1">
    <property type="nucleotide sequence ID" value="NZ_FNCC01000016.1"/>
</dbReference>
<accession>A0A1G7ZXV2</accession>
<dbReference type="STRING" id="200378.SAMN05216553_116155"/>
<gene>
    <name evidence="2" type="ORF">SAMN05216553_116155</name>
</gene>
<dbReference type="OrthoDB" id="123178at2"/>
<proteinExistence type="predicted"/>
<sequence length="183" mass="20650">MSETPTHAAVPTPASARPQHTDSSVRTERGSQSDRTQQAERHVDRTQHTERLPEQGQRQQTQAQHHVPSQHTASDRTATDHTASDRTATDRTSSERAQDSAAGNRTAGKLEDEWKAVQYDFVDDPKSAVRKADQLVTRAIEELTARHRSLTEQLEGNRDPQTEDLRLALHRYRELFKSLVAVK</sequence>